<evidence type="ECO:0000256" key="4">
    <source>
        <dbReference type="ARBA" id="ARBA00022989"/>
    </source>
</evidence>
<keyword evidence="3 8" id="KW-0812">Transmembrane</keyword>
<dbReference type="PIRSF" id="PIRSF005413">
    <property type="entry name" value="COX11"/>
    <property type="match status" value="1"/>
</dbReference>
<keyword evidence="9" id="KW-1185">Reference proteome</keyword>
<evidence type="ECO:0000256" key="8">
    <source>
        <dbReference type="SAM" id="Phobius"/>
    </source>
</evidence>
<proteinExistence type="inferred from homology"/>
<evidence type="ECO:0000313" key="9">
    <source>
        <dbReference type="Proteomes" id="UP000695007"/>
    </source>
</evidence>
<dbReference type="Pfam" id="PF04442">
    <property type="entry name" value="CtaG_Cox11"/>
    <property type="match status" value="1"/>
</dbReference>
<evidence type="ECO:0000313" key="10">
    <source>
        <dbReference type="RefSeq" id="XP_011497024.1"/>
    </source>
</evidence>
<evidence type="ECO:0000256" key="7">
    <source>
        <dbReference type="ARBA" id="ARBA00068998"/>
    </source>
</evidence>
<evidence type="ECO:0000256" key="5">
    <source>
        <dbReference type="ARBA" id="ARBA00023136"/>
    </source>
</evidence>
<dbReference type="KEGG" id="csol:105361514"/>
<feature type="transmembrane region" description="Helical" evidence="8">
    <location>
        <begin position="42"/>
        <end position="63"/>
    </location>
</feature>
<gene>
    <name evidence="10" type="primary">LOC105361514</name>
</gene>
<organism evidence="9 10">
    <name type="scientific">Ceratosolen solmsi marchali</name>
    <dbReference type="NCBI Taxonomy" id="326594"/>
    <lineage>
        <taxon>Eukaryota</taxon>
        <taxon>Metazoa</taxon>
        <taxon>Ecdysozoa</taxon>
        <taxon>Arthropoda</taxon>
        <taxon>Hexapoda</taxon>
        <taxon>Insecta</taxon>
        <taxon>Pterygota</taxon>
        <taxon>Neoptera</taxon>
        <taxon>Endopterygota</taxon>
        <taxon>Hymenoptera</taxon>
        <taxon>Apocrita</taxon>
        <taxon>Proctotrupomorpha</taxon>
        <taxon>Chalcidoidea</taxon>
        <taxon>Agaonidae</taxon>
        <taxon>Agaoninae</taxon>
        <taxon>Ceratosolen</taxon>
    </lineage>
</organism>
<dbReference type="Gene3D" id="2.60.370.10">
    <property type="entry name" value="Ctag/Cox11"/>
    <property type="match status" value="1"/>
</dbReference>
<dbReference type="AlphaFoldDB" id="A0AAJ7DUM1"/>
<dbReference type="CTD" id="1353"/>
<dbReference type="InterPro" id="IPR023471">
    <property type="entry name" value="CtaG/Cox11_dom_sf"/>
</dbReference>
<keyword evidence="4 8" id="KW-1133">Transmembrane helix</keyword>
<dbReference type="GO" id="GO:0005507">
    <property type="term" value="F:copper ion binding"/>
    <property type="evidence" value="ECO:0007669"/>
    <property type="project" value="InterPro"/>
</dbReference>
<dbReference type="PANTHER" id="PTHR21320">
    <property type="entry name" value="CYTOCHROME C OXIDASE ASSEMBLY PROTEIN COX11-RELATED"/>
    <property type="match status" value="1"/>
</dbReference>
<dbReference type="SUPFAM" id="SSF110111">
    <property type="entry name" value="Ctag/Cox11"/>
    <property type="match status" value="1"/>
</dbReference>
<protein>
    <recommendedName>
        <fullName evidence="7">Cytochrome c oxidase assembly protein COX11, mitochondrial</fullName>
    </recommendedName>
</protein>
<evidence type="ECO:0000256" key="6">
    <source>
        <dbReference type="ARBA" id="ARBA00063165"/>
    </source>
</evidence>
<reference evidence="10" key="1">
    <citation type="submission" date="2025-08" db="UniProtKB">
        <authorList>
            <consortium name="RefSeq"/>
        </authorList>
    </citation>
    <scope>IDENTIFICATION</scope>
</reference>
<dbReference type="NCBIfam" id="NF003465">
    <property type="entry name" value="PRK05089.1"/>
    <property type="match status" value="1"/>
</dbReference>
<comment type="function">
    <text evidence="1">Exerts its effect at some terminal stage of cytochrome c oxidase synthesis, probably by being involved in the insertion of the copper B into subunit I.</text>
</comment>
<name>A0AAJ7DUM1_9HYME</name>
<dbReference type="InterPro" id="IPR007533">
    <property type="entry name" value="Cyt_c_oxidase_assmbl_CtaG"/>
</dbReference>
<sequence>MFSKACSWFTSIYFKRISINNKSFSKFSSNELLIKKKTKTTFNYMVAIGILTIGFTYASVPLYRIFCQEFSYGGTISHKESNISEMKQKKNRILNVKFNADTAAQMSWQFQPQQNEVKVMPGETALAFYTATNPTDVPIVGISTYNIVPFEAGQYFNKIQCFCFEEQFLAPHENVDMPVFFFIDPEFTEDPKMEHVNELVLSYTFFEAKEGIKLPIPSYIKKIQ</sequence>
<dbReference type="PANTHER" id="PTHR21320:SF3">
    <property type="entry name" value="CYTOCHROME C OXIDASE ASSEMBLY PROTEIN COX11, MITOCHONDRIAL-RELATED"/>
    <property type="match status" value="1"/>
</dbReference>
<accession>A0AAJ7DUM1</accession>
<evidence type="ECO:0000256" key="1">
    <source>
        <dbReference type="ARBA" id="ARBA00004007"/>
    </source>
</evidence>
<dbReference type="GeneID" id="105361514"/>
<dbReference type="GO" id="GO:0005743">
    <property type="term" value="C:mitochondrial inner membrane"/>
    <property type="evidence" value="ECO:0007669"/>
    <property type="project" value="UniProtKB-SubCell"/>
</dbReference>
<comment type="subcellular location">
    <subcellularLocation>
        <location evidence="2">Mitochondrion inner membrane</location>
        <topology evidence="2">Single-pass membrane protein</topology>
        <orientation evidence="2">Intermembrane side</orientation>
    </subcellularLocation>
</comment>
<dbReference type="Proteomes" id="UP000695007">
    <property type="component" value="Unplaced"/>
</dbReference>
<dbReference type="HAMAP" id="MF_00155">
    <property type="entry name" value="CtaG"/>
    <property type="match status" value="1"/>
</dbReference>
<dbReference type="FunFam" id="2.60.370.10:FF:000001">
    <property type="entry name" value="COX11 cytochrome c oxidase assembly homolog"/>
    <property type="match status" value="1"/>
</dbReference>
<keyword evidence="5 8" id="KW-0472">Membrane</keyword>
<dbReference type="RefSeq" id="XP_011497024.1">
    <property type="nucleotide sequence ID" value="XM_011498722.1"/>
</dbReference>
<comment type="subunit">
    <text evidence="6">Interacts with CNNM4/ACDP4. Interacts with RANBP2.</text>
</comment>
<evidence type="ECO:0000256" key="2">
    <source>
        <dbReference type="ARBA" id="ARBA00004243"/>
    </source>
</evidence>
<evidence type="ECO:0000256" key="3">
    <source>
        <dbReference type="ARBA" id="ARBA00022692"/>
    </source>
</evidence>